<proteinExistence type="inferred from homology"/>
<keyword evidence="6" id="KW-0472">Membrane</keyword>
<evidence type="ECO:0000256" key="5">
    <source>
        <dbReference type="ARBA" id="ARBA00022729"/>
    </source>
</evidence>
<reference evidence="8 9" key="1">
    <citation type="submission" date="2023-08" db="EMBL/GenBank/DDBJ databases">
        <title>Functional and genomic diversity of the sorghum phyllosphere microbiome.</title>
        <authorList>
            <person name="Shade A."/>
        </authorList>
    </citation>
    <scope>NUCLEOTIDE SEQUENCE [LARGE SCALE GENOMIC DNA]</scope>
    <source>
        <strain evidence="8 9">SORGH_AS_0335</strain>
    </source>
</reference>
<dbReference type="PANTHER" id="PTHR35093:SF8">
    <property type="entry name" value="OUTER MEMBRANE PROTEIN NMB0088-RELATED"/>
    <property type="match status" value="1"/>
</dbReference>
<keyword evidence="7" id="KW-0998">Cell outer membrane</keyword>
<name>A0ABU1I9Y4_9BURK</name>
<evidence type="ECO:0000256" key="2">
    <source>
        <dbReference type="ARBA" id="ARBA00008163"/>
    </source>
</evidence>
<protein>
    <submittedName>
        <fullName evidence="8">Long-subunit fatty acid transport protein</fullName>
    </submittedName>
</protein>
<evidence type="ECO:0000313" key="8">
    <source>
        <dbReference type="EMBL" id="MDR6213786.1"/>
    </source>
</evidence>
<gene>
    <name evidence="8" type="ORF">QE399_001475</name>
</gene>
<dbReference type="EMBL" id="JAVIZX010000001">
    <property type="protein sequence ID" value="MDR6213786.1"/>
    <property type="molecule type" value="Genomic_DNA"/>
</dbReference>
<evidence type="ECO:0000256" key="7">
    <source>
        <dbReference type="ARBA" id="ARBA00023237"/>
    </source>
</evidence>
<dbReference type="PANTHER" id="PTHR35093">
    <property type="entry name" value="OUTER MEMBRANE PROTEIN NMB0088-RELATED"/>
    <property type="match status" value="1"/>
</dbReference>
<sequence length="137" mass="13740">MGNPLSPLLRGVPLGAAGGPGFGWRDISVIKLAAAYQVSPTLTVRGGISHTQQPVPAGQTFLNTLAPGVVQNHLTLGATWKTAGGVEVTGYAAHAFGKTVRGSGSIPPGSPPGGFGGGNADVRLKETILGVSFGWAL</sequence>
<dbReference type="RefSeq" id="WP_309827594.1">
    <property type="nucleotide sequence ID" value="NZ_JAVIZX010000001.1"/>
</dbReference>
<keyword evidence="9" id="KW-1185">Reference proteome</keyword>
<organism evidence="8 9">
    <name type="scientific">Paracidovorax wautersii</name>
    <dbReference type="NCBI Taxonomy" id="1177982"/>
    <lineage>
        <taxon>Bacteria</taxon>
        <taxon>Pseudomonadati</taxon>
        <taxon>Pseudomonadota</taxon>
        <taxon>Betaproteobacteria</taxon>
        <taxon>Burkholderiales</taxon>
        <taxon>Comamonadaceae</taxon>
        <taxon>Paracidovorax</taxon>
    </lineage>
</organism>
<evidence type="ECO:0000256" key="4">
    <source>
        <dbReference type="ARBA" id="ARBA00022692"/>
    </source>
</evidence>
<evidence type="ECO:0000256" key="6">
    <source>
        <dbReference type="ARBA" id="ARBA00023136"/>
    </source>
</evidence>
<keyword evidence="3" id="KW-1134">Transmembrane beta strand</keyword>
<comment type="similarity">
    <text evidence="2">Belongs to the OmpP1/FadL family.</text>
</comment>
<evidence type="ECO:0000256" key="3">
    <source>
        <dbReference type="ARBA" id="ARBA00022452"/>
    </source>
</evidence>
<dbReference type="Gene3D" id="2.40.160.60">
    <property type="entry name" value="Outer membrane protein transport protein (OMPP1/FadL/TodX)"/>
    <property type="match status" value="1"/>
</dbReference>
<keyword evidence="5" id="KW-0732">Signal</keyword>
<dbReference type="SUPFAM" id="SSF56935">
    <property type="entry name" value="Porins"/>
    <property type="match status" value="1"/>
</dbReference>
<comment type="subcellular location">
    <subcellularLocation>
        <location evidence="1">Cell outer membrane</location>
        <topology evidence="1">Multi-pass membrane protein</topology>
    </subcellularLocation>
</comment>
<dbReference type="InterPro" id="IPR005017">
    <property type="entry name" value="OMPP1/FadL/TodX"/>
</dbReference>
<dbReference type="Proteomes" id="UP001267710">
    <property type="component" value="Unassembled WGS sequence"/>
</dbReference>
<evidence type="ECO:0000256" key="1">
    <source>
        <dbReference type="ARBA" id="ARBA00004571"/>
    </source>
</evidence>
<evidence type="ECO:0000313" key="9">
    <source>
        <dbReference type="Proteomes" id="UP001267710"/>
    </source>
</evidence>
<comment type="caution">
    <text evidence="8">The sequence shown here is derived from an EMBL/GenBank/DDBJ whole genome shotgun (WGS) entry which is preliminary data.</text>
</comment>
<keyword evidence="4" id="KW-0812">Transmembrane</keyword>
<accession>A0ABU1I9Y4</accession>